<accession>A0A0S4SCD9</accession>
<organism evidence="1 2">
    <name type="scientific">Campylobacter hyointestinalis subsp. hyointestinalis</name>
    <dbReference type="NCBI Taxonomy" id="91352"/>
    <lineage>
        <taxon>Bacteria</taxon>
        <taxon>Pseudomonadati</taxon>
        <taxon>Campylobacterota</taxon>
        <taxon>Epsilonproteobacteria</taxon>
        <taxon>Campylobacterales</taxon>
        <taxon>Campylobacteraceae</taxon>
        <taxon>Campylobacter</taxon>
    </lineage>
</organism>
<sequence length="83" mass="9098">MFGKSIIAKGAFKVDFGLTIKISNKGVKVGKRVTPIAKSVKQKTKYDLKGYCQMRGLSLSSLYKGYISKKVAKILKKDGIKVA</sequence>
<gene>
    <name evidence="1" type="ORF">ERS686654_01432</name>
</gene>
<dbReference type="EMBL" id="FAVB01000003">
    <property type="protein sequence ID" value="CUU83561.1"/>
    <property type="molecule type" value="Genomic_DNA"/>
</dbReference>
<reference evidence="1 2" key="1">
    <citation type="submission" date="2015-11" db="EMBL/GenBank/DDBJ databases">
        <authorList>
            <consortium name="Pathogen Informatics"/>
        </authorList>
    </citation>
    <scope>NUCLEOTIDE SEQUENCE [LARGE SCALE GENOMIC DNA]</scope>
    <source>
        <strain evidence="1 2">006A-0059</strain>
    </source>
</reference>
<evidence type="ECO:0000313" key="1">
    <source>
        <dbReference type="EMBL" id="CUU83561.1"/>
    </source>
</evidence>
<comment type="caution">
    <text evidence="1">The sequence shown here is derived from an EMBL/GenBank/DDBJ whole genome shotgun (WGS) entry which is preliminary data.</text>
</comment>
<keyword evidence="2" id="KW-1185">Reference proteome</keyword>
<evidence type="ECO:0000313" key="2">
    <source>
        <dbReference type="Proteomes" id="UP000052237"/>
    </source>
</evidence>
<name>A0A0S4SCD9_CAMHY</name>
<protein>
    <submittedName>
        <fullName evidence="1">Uncharacterized protein</fullName>
    </submittedName>
</protein>
<dbReference type="Proteomes" id="UP000052237">
    <property type="component" value="Unassembled WGS sequence"/>
</dbReference>
<dbReference type="AlphaFoldDB" id="A0A0S4SCD9"/>
<proteinExistence type="predicted"/>